<dbReference type="STRING" id="3818.A0A445CWJ7"/>
<keyword evidence="4" id="KW-0456">Lyase</keyword>
<dbReference type="Proteomes" id="UP000289738">
    <property type="component" value="Chromosome A06"/>
</dbReference>
<dbReference type="InterPro" id="IPR029061">
    <property type="entry name" value="THDP-binding"/>
</dbReference>
<evidence type="ECO:0000313" key="5">
    <source>
        <dbReference type="EMBL" id="RYR55288.1"/>
    </source>
</evidence>
<evidence type="ECO:0000256" key="3">
    <source>
        <dbReference type="ARBA" id="ARBA00022842"/>
    </source>
</evidence>
<dbReference type="EMBL" id="SDMP01000006">
    <property type="protein sequence ID" value="RYR55288.1"/>
    <property type="molecule type" value="Genomic_DNA"/>
</dbReference>
<protein>
    <submittedName>
        <fullName evidence="5">Uncharacterized protein</fullName>
    </submittedName>
</protein>
<evidence type="ECO:0000313" key="6">
    <source>
        <dbReference type="Proteomes" id="UP000289738"/>
    </source>
</evidence>
<dbReference type="GO" id="GO:0030976">
    <property type="term" value="F:thiamine pyrophosphate binding"/>
    <property type="evidence" value="ECO:0007669"/>
    <property type="project" value="InterPro"/>
</dbReference>
<dbReference type="SUPFAM" id="SSF52518">
    <property type="entry name" value="Thiamin diphosphate-binding fold (THDP-binding)"/>
    <property type="match status" value="1"/>
</dbReference>
<keyword evidence="2" id="KW-0479">Metal-binding</keyword>
<comment type="caution">
    <text evidence="5">The sequence shown here is derived from an EMBL/GenBank/DDBJ whole genome shotgun (WGS) entry which is preliminary data.</text>
</comment>
<gene>
    <name evidence="5" type="ORF">Ahy_A06g030524</name>
</gene>
<keyword evidence="3" id="KW-0460">Magnesium</keyword>
<keyword evidence="6" id="KW-1185">Reference proteome</keyword>
<dbReference type="GO" id="GO:0016829">
    <property type="term" value="F:lyase activity"/>
    <property type="evidence" value="ECO:0007669"/>
    <property type="project" value="UniProtKB-KW"/>
</dbReference>
<proteinExistence type="predicted"/>
<dbReference type="PANTHER" id="PTHR43710:SF2">
    <property type="entry name" value="2-HYDROXYACYL-COA LYASE 1"/>
    <property type="match status" value="1"/>
</dbReference>
<reference evidence="5 6" key="1">
    <citation type="submission" date="2019-01" db="EMBL/GenBank/DDBJ databases">
        <title>Sequencing of cultivated peanut Arachis hypogaea provides insights into genome evolution and oil improvement.</title>
        <authorList>
            <person name="Chen X."/>
        </authorList>
    </citation>
    <scope>NUCLEOTIDE SEQUENCE [LARGE SCALE GENOMIC DNA]</scope>
    <source>
        <strain evidence="6">cv. Fuhuasheng</strain>
        <tissue evidence="5">Leaves</tissue>
    </source>
</reference>
<dbReference type="AlphaFoldDB" id="A0A445CWJ7"/>
<dbReference type="PANTHER" id="PTHR43710">
    <property type="entry name" value="2-HYDROXYACYL-COA LYASE"/>
    <property type="match status" value="1"/>
</dbReference>
<dbReference type="Gene3D" id="3.40.50.970">
    <property type="match status" value="1"/>
</dbReference>
<dbReference type="GO" id="GO:0046872">
    <property type="term" value="F:metal ion binding"/>
    <property type="evidence" value="ECO:0007669"/>
    <property type="project" value="UniProtKB-KW"/>
</dbReference>
<dbReference type="GO" id="GO:0001561">
    <property type="term" value="P:fatty acid alpha-oxidation"/>
    <property type="evidence" value="ECO:0007669"/>
    <property type="project" value="TreeGrafter"/>
</dbReference>
<dbReference type="GO" id="GO:0005777">
    <property type="term" value="C:peroxisome"/>
    <property type="evidence" value="ECO:0007669"/>
    <property type="project" value="TreeGrafter"/>
</dbReference>
<evidence type="ECO:0000256" key="4">
    <source>
        <dbReference type="ARBA" id="ARBA00023239"/>
    </source>
</evidence>
<accession>A0A445CWJ7</accession>
<evidence type="ECO:0000256" key="2">
    <source>
        <dbReference type="ARBA" id="ARBA00022723"/>
    </source>
</evidence>
<dbReference type="InterPro" id="IPR045025">
    <property type="entry name" value="HACL1-like"/>
</dbReference>
<evidence type="ECO:0000256" key="1">
    <source>
        <dbReference type="ARBA" id="ARBA00001964"/>
    </source>
</evidence>
<sequence length="188" mass="20580">MALFDCCCCDGALIDGFCFCFSINEFCFQWEICESIAILGIGSPALGVVFEGVNTMDVGRAVLVQTELRTILDARTWETIGVGLVEGDFGFEFSAIEVETLVQYQNPKEINGPHKNDPAPTSFVPKAGYHALIEVFGGKDYLVGTPDELKSALSESFLAQKPAIINVIIDSYTGSKSGRLQYKKLRFL</sequence>
<organism evidence="5 6">
    <name type="scientific">Arachis hypogaea</name>
    <name type="common">Peanut</name>
    <dbReference type="NCBI Taxonomy" id="3818"/>
    <lineage>
        <taxon>Eukaryota</taxon>
        <taxon>Viridiplantae</taxon>
        <taxon>Streptophyta</taxon>
        <taxon>Embryophyta</taxon>
        <taxon>Tracheophyta</taxon>
        <taxon>Spermatophyta</taxon>
        <taxon>Magnoliopsida</taxon>
        <taxon>eudicotyledons</taxon>
        <taxon>Gunneridae</taxon>
        <taxon>Pentapetalae</taxon>
        <taxon>rosids</taxon>
        <taxon>fabids</taxon>
        <taxon>Fabales</taxon>
        <taxon>Fabaceae</taxon>
        <taxon>Papilionoideae</taxon>
        <taxon>50 kb inversion clade</taxon>
        <taxon>dalbergioids sensu lato</taxon>
        <taxon>Dalbergieae</taxon>
        <taxon>Pterocarpus clade</taxon>
        <taxon>Arachis</taxon>
    </lineage>
</organism>
<name>A0A445CWJ7_ARAHY</name>
<comment type="cofactor">
    <cofactor evidence="1">
        <name>thiamine diphosphate</name>
        <dbReference type="ChEBI" id="CHEBI:58937"/>
    </cofactor>
</comment>